<proteinExistence type="predicted"/>
<feature type="transmembrane region" description="Helical" evidence="1">
    <location>
        <begin position="46"/>
        <end position="68"/>
    </location>
</feature>
<gene>
    <name evidence="2" type="ORF">UFOPK2370_00126</name>
</gene>
<dbReference type="EMBL" id="CAEZXK010000002">
    <property type="protein sequence ID" value="CAB4679033.1"/>
    <property type="molecule type" value="Genomic_DNA"/>
</dbReference>
<name>A0A6J6N386_9ZZZZ</name>
<dbReference type="Pfam" id="PF11298">
    <property type="entry name" value="DUF3099"/>
    <property type="match status" value="1"/>
</dbReference>
<evidence type="ECO:0000256" key="1">
    <source>
        <dbReference type="SAM" id="Phobius"/>
    </source>
</evidence>
<organism evidence="2">
    <name type="scientific">freshwater metagenome</name>
    <dbReference type="NCBI Taxonomy" id="449393"/>
    <lineage>
        <taxon>unclassified sequences</taxon>
        <taxon>metagenomes</taxon>
        <taxon>ecological metagenomes</taxon>
    </lineage>
</organism>
<accession>A0A6J6N386</accession>
<evidence type="ECO:0000313" key="2">
    <source>
        <dbReference type="EMBL" id="CAB4679033.1"/>
    </source>
</evidence>
<keyword evidence="1" id="KW-1133">Transmembrane helix</keyword>
<dbReference type="AlphaFoldDB" id="A0A6J6N386"/>
<reference evidence="2" key="1">
    <citation type="submission" date="2020-05" db="EMBL/GenBank/DDBJ databases">
        <authorList>
            <person name="Chiriac C."/>
            <person name="Salcher M."/>
            <person name="Ghai R."/>
            <person name="Kavagutti S V."/>
        </authorList>
    </citation>
    <scope>NUCLEOTIDE SEQUENCE</scope>
</reference>
<sequence length="99" mass="10798">MEKTQSVTNLDISPEAERKSRMVRYLIAMSIRVVCIIGGVFVEGWLMWVCFAGAIFLPYFAVIIANAAGNTSGRSAKTVVAPTLKIEAAAFEVAKREKS</sequence>
<keyword evidence="1" id="KW-0812">Transmembrane</keyword>
<feature type="transmembrane region" description="Helical" evidence="1">
    <location>
        <begin position="22"/>
        <end position="40"/>
    </location>
</feature>
<dbReference type="InterPro" id="IPR021449">
    <property type="entry name" value="DUF3099"/>
</dbReference>
<protein>
    <submittedName>
        <fullName evidence="2">Unannotated protein</fullName>
    </submittedName>
</protein>
<keyword evidence="1" id="KW-0472">Membrane</keyword>